<comment type="caution">
    <text evidence="1">The sequence shown here is derived from an EMBL/GenBank/DDBJ whole genome shotgun (WGS) entry which is preliminary data.</text>
</comment>
<accession>A0A9D7K4P7</accession>
<evidence type="ECO:0000313" key="1">
    <source>
        <dbReference type="EMBL" id="MBK8525443.1"/>
    </source>
</evidence>
<organism evidence="1 2">
    <name type="scientific">Candidatus Proximibacter danicus</name>
    <dbReference type="NCBI Taxonomy" id="2954365"/>
    <lineage>
        <taxon>Bacteria</taxon>
        <taxon>Pseudomonadati</taxon>
        <taxon>Pseudomonadota</taxon>
        <taxon>Betaproteobacteria</taxon>
        <taxon>Candidatus Proximibacter</taxon>
    </lineage>
</organism>
<name>A0A9D7K4P7_9PROT</name>
<evidence type="ECO:0000313" key="2">
    <source>
        <dbReference type="Proteomes" id="UP000886689"/>
    </source>
</evidence>
<reference evidence="1" key="1">
    <citation type="submission" date="2020-10" db="EMBL/GenBank/DDBJ databases">
        <title>Connecting structure to function with the recovery of over 1000 high-quality activated sludge metagenome-assembled genomes encoding full-length rRNA genes using long-read sequencing.</title>
        <authorList>
            <person name="Singleton C.M."/>
            <person name="Petriglieri F."/>
            <person name="Kristensen J.M."/>
            <person name="Kirkegaard R.H."/>
            <person name="Michaelsen T.Y."/>
            <person name="Andersen M.H."/>
            <person name="Karst S.M."/>
            <person name="Dueholm M.S."/>
            <person name="Nielsen P.H."/>
            <person name="Albertsen M."/>
        </authorList>
    </citation>
    <scope>NUCLEOTIDE SEQUENCE</scope>
    <source>
        <strain evidence="1">Hirt_18-Q3-R61-65_BATAC.395</strain>
    </source>
</reference>
<dbReference type="Proteomes" id="UP000886689">
    <property type="component" value="Unassembled WGS sequence"/>
</dbReference>
<sequence>MRWCGVSGPQSAQHLDGLLECLEIVSPTRLAETWRNAGGLETIEFRDVQRRSAG</sequence>
<dbReference type="EMBL" id="JADJUC010000031">
    <property type="protein sequence ID" value="MBK8525443.1"/>
    <property type="molecule type" value="Genomic_DNA"/>
</dbReference>
<protein>
    <submittedName>
        <fullName evidence="1">Uncharacterized protein</fullName>
    </submittedName>
</protein>
<gene>
    <name evidence="1" type="ORF">IPL58_16285</name>
</gene>
<proteinExistence type="predicted"/>
<dbReference type="AlphaFoldDB" id="A0A9D7K4P7"/>